<gene>
    <name evidence="5" type="primary">20217326</name>
    <name evidence="4" type="ORF">HELRODRAFT_92199</name>
</gene>
<reference evidence="5" key="3">
    <citation type="submission" date="2015-06" db="UniProtKB">
        <authorList>
            <consortium name="EnsemblMetazoa"/>
        </authorList>
    </citation>
    <scope>IDENTIFICATION</scope>
</reference>
<dbReference type="PANTHER" id="PTHR11905:SF159">
    <property type="entry name" value="ADAM METALLOPROTEASE"/>
    <property type="match status" value="1"/>
</dbReference>
<proteinExistence type="predicted"/>
<dbReference type="InterPro" id="IPR036436">
    <property type="entry name" value="Disintegrin_dom_sf"/>
</dbReference>
<dbReference type="AlphaFoldDB" id="T1G8C9"/>
<dbReference type="InterPro" id="IPR001762">
    <property type="entry name" value="Disintegrin_dom"/>
</dbReference>
<dbReference type="FunFam" id="4.10.70.10:FF:000003">
    <property type="entry name" value="Disintegrin and metalloproteinase domain-containing protein 17"/>
    <property type="match status" value="1"/>
</dbReference>
<keyword evidence="6" id="KW-1185">Reference proteome</keyword>
<dbReference type="CTD" id="20217326"/>
<dbReference type="SMART" id="SM00050">
    <property type="entry name" value="DISIN"/>
    <property type="match status" value="1"/>
</dbReference>
<organism evidence="5 6">
    <name type="scientific">Helobdella robusta</name>
    <name type="common">Californian leech</name>
    <dbReference type="NCBI Taxonomy" id="6412"/>
    <lineage>
        <taxon>Eukaryota</taxon>
        <taxon>Metazoa</taxon>
        <taxon>Spiralia</taxon>
        <taxon>Lophotrochozoa</taxon>
        <taxon>Annelida</taxon>
        <taxon>Clitellata</taxon>
        <taxon>Hirudinea</taxon>
        <taxon>Rhynchobdellida</taxon>
        <taxon>Glossiphoniidae</taxon>
        <taxon>Helobdella</taxon>
    </lineage>
</organism>
<evidence type="ECO:0000256" key="2">
    <source>
        <dbReference type="PROSITE-ProRule" id="PRU00068"/>
    </source>
</evidence>
<evidence type="ECO:0000259" key="3">
    <source>
        <dbReference type="PROSITE" id="PS50214"/>
    </source>
</evidence>
<dbReference type="Proteomes" id="UP000015101">
    <property type="component" value="Unassembled WGS sequence"/>
</dbReference>
<dbReference type="PANTHER" id="PTHR11905">
    <property type="entry name" value="ADAM A DISINTEGRIN AND METALLOPROTEASE DOMAIN"/>
    <property type="match status" value="1"/>
</dbReference>
<evidence type="ECO:0000256" key="1">
    <source>
        <dbReference type="ARBA" id="ARBA00023157"/>
    </source>
</evidence>
<reference evidence="6" key="1">
    <citation type="submission" date="2012-12" db="EMBL/GenBank/DDBJ databases">
        <authorList>
            <person name="Hellsten U."/>
            <person name="Grimwood J."/>
            <person name="Chapman J.A."/>
            <person name="Shapiro H."/>
            <person name="Aerts A."/>
            <person name="Otillar R.P."/>
            <person name="Terry A.Y."/>
            <person name="Boore J.L."/>
            <person name="Simakov O."/>
            <person name="Marletaz F."/>
            <person name="Cho S.-J."/>
            <person name="Edsinger-Gonzales E."/>
            <person name="Havlak P."/>
            <person name="Kuo D.-H."/>
            <person name="Larsson T."/>
            <person name="Lv J."/>
            <person name="Arendt D."/>
            <person name="Savage R."/>
            <person name="Osoegawa K."/>
            <person name="de Jong P."/>
            <person name="Lindberg D.R."/>
            <person name="Seaver E.C."/>
            <person name="Weisblat D.A."/>
            <person name="Putnam N.H."/>
            <person name="Grigoriev I.V."/>
            <person name="Rokhsar D.S."/>
        </authorList>
    </citation>
    <scope>NUCLEOTIDE SEQUENCE</scope>
</reference>
<accession>T1G8C9</accession>
<dbReference type="GeneID" id="20217326"/>
<keyword evidence="1 2" id="KW-1015">Disulfide bond</keyword>
<dbReference type="InParanoid" id="T1G8C9"/>
<dbReference type="EnsemblMetazoa" id="HelroT92199">
    <property type="protein sequence ID" value="HelroP92199"/>
    <property type="gene ID" value="HelroG92199"/>
</dbReference>
<dbReference type="OrthoDB" id="5951731at2759"/>
<dbReference type="eggNOG" id="KOG3607">
    <property type="taxonomic scope" value="Eukaryota"/>
</dbReference>
<dbReference type="SUPFAM" id="SSF57552">
    <property type="entry name" value="Blood coagulation inhibitor (disintegrin)"/>
    <property type="match status" value="1"/>
</dbReference>
<dbReference type="PROSITE" id="PS50214">
    <property type="entry name" value="DISINTEGRIN_2"/>
    <property type="match status" value="1"/>
</dbReference>
<reference evidence="4 6" key="2">
    <citation type="journal article" date="2013" name="Nature">
        <title>Insights into bilaterian evolution from three spiralian genomes.</title>
        <authorList>
            <person name="Simakov O."/>
            <person name="Marletaz F."/>
            <person name="Cho S.J."/>
            <person name="Edsinger-Gonzales E."/>
            <person name="Havlak P."/>
            <person name="Hellsten U."/>
            <person name="Kuo D.H."/>
            <person name="Larsson T."/>
            <person name="Lv J."/>
            <person name="Arendt D."/>
            <person name="Savage R."/>
            <person name="Osoegawa K."/>
            <person name="de Jong P."/>
            <person name="Grimwood J."/>
            <person name="Chapman J.A."/>
            <person name="Shapiro H."/>
            <person name="Aerts A."/>
            <person name="Otillar R.P."/>
            <person name="Terry A.Y."/>
            <person name="Boore J.L."/>
            <person name="Grigoriev I.V."/>
            <person name="Lindberg D.R."/>
            <person name="Seaver E.C."/>
            <person name="Weisblat D.A."/>
            <person name="Putnam N.H."/>
            <person name="Rokhsar D.S."/>
        </authorList>
    </citation>
    <scope>NUCLEOTIDE SEQUENCE</scope>
</reference>
<evidence type="ECO:0000313" key="5">
    <source>
        <dbReference type="EnsemblMetazoa" id="HelroP92199"/>
    </source>
</evidence>
<feature type="disulfide bond" evidence="2">
    <location>
        <begin position="61"/>
        <end position="81"/>
    </location>
</feature>
<protein>
    <recommendedName>
        <fullName evidence="3">Disintegrin domain-containing protein</fullName>
    </recommendedName>
</protein>
<dbReference type="HOGENOM" id="CLU_156099_0_0_1"/>
<feature type="domain" description="Disintegrin" evidence="3">
    <location>
        <begin position="1"/>
        <end position="88"/>
    </location>
</feature>
<dbReference type="Gene3D" id="4.10.70.10">
    <property type="entry name" value="Disintegrin domain"/>
    <property type="match status" value="1"/>
</dbReference>
<dbReference type="Pfam" id="PF00200">
    <property type="entry name" value="Disintegrin"/>
    <property type="match status" value="1"/>
</dbReference>
<dbReference type="RefSeq" id="XP_009012202.1">
    <property type="nucleotide sequence ID" value="XM_009013954.1"/>
</dbReference>
<evidence type="ECO:0000313" key="4">
    <source>
        <dbReference type="EMBL" id="ESO09678.1"/>
    </source>
</evidence>
<sequence length="100" mass="10666">PAKCGNGLIDEGEDCDCSLFPACSTECCDQSTCKFRPGSECATGLCCDFNTCKIKSVGVVCRLKQDECDLQDTCDGSSNLCKDLYNQDGSMCTVSNSMSN</sequence>
<dbReference type="KEGG" id="hro:HELRODRAFT_92199"/>
<evidence type="ECO:0000313" key="6">
    <source>
        <dbReference type="Proteomes" id="UP000015101"/>
    </source>
</evidence>
<dbReference type="EMBL" id="KB095934">
    <property type="protein sequence ID" value="ESO09678.1"/>
    <property type="molecule type" value="Genomic_DNA"/>
</dbReference>
<name>T1G8C9_HELRO</name>
<dbReference type="EMBL" id="AMQM01009091">
    <property type="status" value="NOT_ANNOTATED_CDS"/>
    <property type="molecule type" value="Genomic_DNA"/>
</dbReference>